<evidence type="ECO:0000313" key="3">
    <source>
        <dbReference type="Proteomes" id="UP000494363"/>
    </source>
</evidence>
<gene>
    <name evidence="2" type="ORF">LMG29542_04274</name>
</gene>
<dbReference type="RefSeq" id="WP_175228431.1">
    <property type="nucleotide sequence ID" value="NZ_CADIKH010000019.1"/>
</dbReference>
<dbReference type="PROSITE" id="PS51318">
    <property type="entry name" value="TAT"/>
    <property type="match status" value="1"/>
</dbReference>
<evidence type="ECO:0000259" key="1">
    <source>
        <dbReference type="Pfam" id="PF00248"/>
    </source>
</evidence>
<dbReference type="PANTHER" id="PTHR43638">
    <property type="entry name" value="OXIDOREDUCTASE, ALDO/KETO REDUCTASE FAMILY PROTEIN"/>
    <property type="match status" value="1"/>
</dbReference>
<dbReference type="Gene3D" id="3.20.20.100">
    <property type="entry name" value="NADP-dependent oxidoreductase domain"/>
    <property type="match status" value="1"/>
</dbReference>
<dbReference type="InterPro" id="IPR036812">
    <property type="entry name" value="NAD(P)_OxRdtase_dom_sf"/>
</dbReference>
<protein>
    <recommendedName>
        <fullName evidence="1">NADP-dependent oxidoreductase domain-containing protein</fullName>
    </recommendedName>
</protein>
<dbReference type="PANTHER" id="PTHR43638:SF3">
    <property type="entry name" value="ALDEHYDE REDUCTASE"/>
    <property type="match status" value="1"/>
</dbReference>
<reference evidence="2 3" key="1">
    <citation type="submission" date="2020-04" db="EMBL/GenBank/DDBJ databases">
        <authorList>
            <person name="De Canck E."/>
        </authorList>
    </citation>
    <scope>NUCLEOTIDE SEQUENCE [LARGE SCALE GENOMIC DNA]</scope>
    <source>
        <strain evidence="2 3">LMG 29542</strain>
    </source>
</reference>
<proteinExistence type="predicted"/>
<dbReference type="InterPro" id="IPR023210">
    <property type="entry name" value="NADP_OxRdtase_dom"/>
</dbReference>
<dbReference type="EMBL" id="CADIKH010000019">
    <property type="protein sequence ID" value="CAB3762194.1"/>
    <property type="molecule type" value="Genomic_DNA"/>
</dbReference>
<dbReference type="Pfam" id="PF00248">
    <property type="entry name" value="Aldo_ket_red"/>
    <property type="match status" value="1"/>
</dbReference>
<dbReference type="CDD" id="cd19095">
    <property type="entry name" value="AKR_PA4992-like"/>
    <property type="match status" value="1"/>
</dbReference>
<dbReference type="AlphaFoldDB" id="A0A6J5E9C7"/>
<evidence type="ECO:0000313" key="2">
    <source>
        <dbReference type="EMBL" id="CAB3762194.1"/>
    </source>
</evidence>
<dbReference type="SUPFAM" id="SSF51430">
    <property type="entry name" value="NAD(P)-linked oxidoreductase"/>
    <property type="match status" value="1"/>
</dbReference>
<feature type="domain" description="NADP-dependent oxidoreductase" evidence="1">
    <location>
        <begin position="64"/>
        <end position="316"/>
    </location>
</feature>
<dbReference type="InterPro" id="IPR019546">
    <property type="entry name" value="TAT_signal_bac_arc"/>
</dbReference>
<keyword evidence="3" id="KW-1185">Reference proteome</keyword>
<sequence length="351" mass="39398">MKDFDTSPEFPAIPSRRDFLMKAGVASLAAGTSSVLPRTVLAADAPADIITKKIPRSGEVVPAIGMGSFMTFDVLPGSPRDHLREVLKRFYQGGGRIVDTSPLYGESEVNVGDLTNGLGIAEQLFFTDKMWVTGEYLTDTSLARKSLDQSMRRLWRNKLDVVQVHSLTNVEIMVPYLNEMKAQGRIRYVGVTHHDLHYFEPLAWWVENGPVDFVQVHYSIATRPAENRILRAAQDRGIAVMLNMPLEKARLHKIVEGRPLPDFAKEFGAANWSQFFLKWAIAHPAVTCALPATTNPDHMTENIGALRGPLPDEAMRARMVRYMETIPNFDRVNDMPWYPGKSFHGLVQLHT</sequence>
<organism evidence="2 3">
    <name type="scientific">Paraburkholderia humisilvae</name>
    <dbReference type="NCBI Taxonomy" id="627669"/>
    <lineage>
        <taxon>Bacteria</taxon>
        <taxon>Pseudomonadati</taxon>
        <taxon>Pseudomonadota</taxon>
        <taxon>Betaproteobacteria</taxon>
        <taxon>Burkholderiales</taxon>
        <taxon>Burkholderiaceae</taxon>
        <taxon>Paraburkholderia</taxon>
    </lineage>
</organism>
<dbReference type="Proteomes" id="UP000494363">
    <property type="component" value="Unassembled WGS sequence"/>
</dbReference>
<dbReference type="NCBIfam" id="TIGR01409">
    <property type="entry name" value="TAT_signal_seq"/>
    <property type="match status" value="1"/>
</dbReference>
<dbReference type="InterPro" id="IPR006311">
    <property type="entry name" value="TAT_signal"/>
</dbReference>
<name>A0A6J5E9C7_9BURK</name>
<accession>A0A6J5E9C7</accession>